<dbReference type="SUPFAM" id="SSF52540">
    <property type="entry name" value="P-loop containing nucleoside triphosphate hydrolases"/>
    <property type="match status" value="1"/>
</dbReference>
<keyword evidence="2" id="KW-0067">ATP-binding</keyword>
<keyword evidence="2" id="KW-0547">Nucleotide-binding</keyword>
<evidence type="ECO:0000313" key="2">
    <source>
        <dbReference type="EMBL" id="MCI2229553.1"/>
    </source>
</evidence>
<dbReference type="GO" id="GO:0005524">
    <property type="term" value="F:ATP binding"/>
    <property type="evidence" value="ECO:0007669"/>
    <property type="project" value="UniProtKB-KW"/>
</dbReference>
<dbReference type="InterPro" id="IPR027417">
    <property type="entry name" value="P-loop_NTPase"/>
</dbReference>
<evidence type="ECO:0000313" key="3">
    <source>
        <dbReference type="Proteomes" id="UP001139369"/>
    </source>
</evidence>
<keyword evidence="3" id="KW-1185">Reference proteome</keyword>
<dbReference type="Gene3D" id="3.40.50.300">
    <property type="entry name" value="P-loop containing nucleotide triphosphate hydrolases"/>
    <property type="match status" value="1"/>
</dbReference>
<proteinExistence type="predicted"/>
<sequence length="221" mass="25736">MQEPKVKKTKLKRVLTVADITNQKVQRIPFEDEFLEVFGQPQNRGVWFVYGTSGSGKSTFIMQLAKEFSKYYKTLYDPLEEETDDSDFIERVALVNMQDVGSNFHAQQYDLDELNIYLEKRGSPKVVIIDSATYFFKNWNEYLAFKNKWQTKKIIIVIGHAEGKNPRTELEKSIKYNAKMKVFVSGYLAINQGRTFGTKNTFITWPEGYDKLRGQDAHKEN</sequence>
<dbReference type="RefSeq" id="WP_242178679.1">
    <property type="nucleotide sequence ID" value="NZ_JAKQYM010000007.1"/>
</dbReference>
<dbReference type="InterPro" id="IPR003593">
    <property type="entry name" value="AAA+_ATPase"/>
</dbReference>
<feature type="domain" description="AAA+ ATPase" evidence="1">
    <location>
        <begin position="43"/>
        <end position="188"/>
    </location>
</feature>
<evidence type="ECO:0000259" key="1">
    <source>
        <dbReference type="SMART" id="SM00382"/>
    </source>
</evidence>
<protein>
    <submittedName>
        <fullName evidence="2">ATP-binding protein</fullName>
    </submittedName>
</protein>
<dbReference type="Proteomes" id="UP001139369">
    <property type="component" value="Unassembled WGS sequence"/>
</dbReference>
<comment type="caution">
    <text evidence="2">The sequence shown here is derived from an EMBL/GenBank/DDBJ whole genome shotgun (WGS) entry which is preliminary data.</text>
</comment>
<accession>A0A9X1VPR1</accession>
<name>A0A9X1VPR1_9FLAO</name>
<reference evidence="2" key="1">
    <citation type="submission" date="2022-02" db="EMBL/GenBank/DDBJ databases">
        <title>Polaribacter sp. MSW13, isolated from seawater.</title>
        <authorList>
            <person name="Kristyanto S."/>
            <person name="Jung J."/>
            <person name="Jeon C.O."/>
        </authorList>
    </citation>
    <scope>NUCLEOTIDE SEQUENCE</scope>
    <source>
        <strain evidence="2">MSW13</strain>
    </source>
</reference>
<organism evidence="2 3">
    <name type="scientific">Polaribacter marinus</name>
    <dbReference type="NCBI Taxonomy" id="2916838"/>
    <lineage>
        <taxon>Bacteria</taxon>
        <taxon>Pseudomonadati</taxon>
        <taxon>Bacteroidota</taxon>
        <taxon>Flavobacteriia</taxon>
        <taxon>Flavobacteriales</taxon>
        <taxon>Flavobacteriaceae</taxon>
    </lineage>
</organism>
<dbReference type="AlphaFoldDB" id="A0A9X1VPR1"/>
<dbReference type="SMART" id="SM00382">
    <property type="entry name" value="AAA"/>
    <property type="match status" value="1"/>
</dbReference>
<gene>
    <name evidence="2" type="ORF">MC378_10275</name>
</gene>
<dbReference type="EMBL" id="JAKQYM010000007">
    <property type="protein sequence ID" value="MCI2229553.1"/>
    <property type="molecule type" value="Genomic_DNA"/>
</dbReference>